<protein>
    <submittedName>
        <fullName evidence="2">PPC domain-containing protein</fullName>
    </submittedName>
</protein>
<dbReference type="RefSeq" id="WP_323262177.1">
    <property type="nucleotide sequence ID" value="NZ_JAYGIE010000078.1"/>
</dbReference>
<evidence type="ECO:0000313" key="2">
    <source>
        <dbReference type="EMBL" id="MEA5478763.1"/>
    </source>
</evidence>
<feature type="domain" description="Peptidase C-terminal archaeal/bacterial" evidence="1">
    <location>
        <begin position="80"/>
        <end position="145"/>
    </location>
</feature>
<dbReference type="Pfam" id="PF04151">
    <property type="entry name" value="PPC"/>
    <property type="match status" value="1"/>
</dbReference>
<organism evidence="2 3">
    <name type="scientific">Pseudanabaena galeata UHCC 0370</name>
    <dbReference type="NCBI Taxonomy" id="3110310"/>
    <lineage>
        <taxon>Bacteria</taxon>
        <taxon>Bacillati</taxon>
        <taxon>Cyanobacteriota</taxon>
        <taxon>Cyanophyceae</taxon>
        <taxon>Pseudanabaenales</taxon>
        <taxon>Pseudanabaenaceae</taxon>
        <taxon>Pseudanabaena</taxon>
    </lineage>
</organism>
<dbReference type="Gene3D" id="2.60.120.380">
    <property type="match status" value="1"/>
</dbReference>
<keyword evidence="3" id="KW-1185">Reference proteome</keyword>
<evidence type="ECO:0000313" key="3">
    <source>
        <dbReference type="Proteomes" id="UP001301388"/>
    </source>
</evidence>
<proteinExistence type="predicted"/>
<dbReference type="InterPro" id="IPR007280">
    <property type="entry name" value="Peptidase_C_arc/bac"/>
</dbReference>
<gene>
    <name evidence="2" type="ORF">VB774_14140</name>
</gene>
<dbReference type="Proteomes" id="UP001301388">
    <property type="component" value="Unassembled WGS sequence"/>
</dbReference>
<name>A0ABU5TKA4_9CYAN</name>
<sequence>MKHLILSDYHRPQNLVKKFFVGLVAGVGAISLSLTSHESVSLAQVNKTIYKPTAITSGVDVNDILTDKDIPTGQKGFARDYTINVQKDERLEIAVTSGSFDTVLSLLDSKGEVVAENDDAAGDSTNSLIFIKIRQSGNYIVRVSSFGGSSGGKFTLRVNRLQIIK</sequence>
<accession>A0ABU5TKA4</accession>
<dbReference type="EMBL" id="JAYGIE010000078">
    <property type="protein sequence ID" value="MEA5478763.1"/>
    <property type="molecule type" value="Genomic_DNA"/>
</dbReference>
<reference evidence="2 3" key="1">
    <citation type="submission" date="2023-12" db="EMBL/GenBank/DDBJ databases">
        <title>Baltic Sea Cyanobacteria.</title>
        <authorList>
            <person name="Delbaje E."/>
            <person name="Fewer D.P."/>
            <person name="Shishido T.K."/>
        </authorList>
    </citation>
    <scope>NUCLEOTIDE SEQUENCE [LARGE SCALE GENOMIC DNA]</scope>
    <source>
        <strain evidence="2 3">UHCC 0370</strain>
    </source>
</reference>
<evidence type="ECO:0000259" key="1">
    <source>
        <dbReference type="Pfam" id="PF04151"/>
    </source>
</evidence>
<comment type="caution">
    <text evidence="2">The sequence shown here is derived from an EMBL/GenBank/DDBJ whole genome shotgun (WGS) entry which is preliminary data.</text>
</comment>